<dbReference type="SUPFAM" id="SSF56935">
    <property type="entry name" value="Porins"/>
    <property type="match status" value="1"/>
</dbReference>
<dbReference type="Gene3D" id="2.40.170.20">
    <property type="entry name" value="TonB-dependent receptor, beta-barrel domain"/>
    <property type="match status" value="1"/>
</dbReference>
<evidence type="ECO:0000256" key="3">
    <source>
        <dbReference type="ARBA" id="ARBA00022452"/>
    </source>
</evidence>
<keyword evidence="6" id="KW-0998">Cell outer membrane</keyword>
<keyword evidence="5" id="KW-0472">Membrane</keyword>
<evidence type="ECO:0000256" key="1">
    <source>
        <dbReference type="ARBA" id="ARBA00004571"/>
    </source>
</evidence>
<dbReference type="GO" id="GO:0044718">
    <property type="term" value="P:siderophore transmembrane transport"/>
    <property type="evidence" value="ECO:0007669"/>
    <property type="project" value="TreeGrafter"/>
</dbReference>
<keyword evidence="3" id="KW-1134">Transmembrane beta strand</keyword>
<keyword evidence="4" id="KW-0812">Transmembrane</keyword>
<dbReference type="SUPFAM" id="SSF49452">
    <property type="entry name" value="Starch-binding domain-like"/>
    <property type="match status" value="1"/>
</dbReference>
<evidence type="ECO:0000256" key="6">
    <source>
        <dbReference type="ARBA" id="ARBA00023237"/>
    </source>
</evidence>
<dbReference type="GO" id="GO:0015344">
    <property type="term" value="F:siderophore uptake transmembrane transporter activity"/>
    <property type="evidence" value="ECO:0007669"/>
    <property type="project" value="TreeGrafter"/>
</dbReference>
<protein>
    <recommendedName>
        <fullName evidence="8">TonB-dependent transporter Oar-like beta-barrel domain-containing protein</fullName>
    </recommendedName>
</protein>
<dbReference type="AlphaFoldDB" id="A0A367GNN2"/>
<feature type="domain" description="TonB-dependent transporter Oar-like beta-barrel" evidence="8">
    <location>
        <begin position="342"/>
        <end position="1008"/>
    </location>
</feature>
<dbReference type="OrthoDB" id="9768147at2"/>
<dbReference type="InterPro" id="IPR036942">
    <property type="entry name" value="Beta-barrel_TonB_sf"/>
</dbReference>
<evidence type="ECO:0000256" key="4">
    <source>
        <dbReference type="ARBA" id="ARBA00022692"/>
    </source>
</evidence>
<proteinExistence type="predicted"/>
<feature type="domain" description="TonB-dependent transporter Oar-like beta-barrel" evidence="8">
    <location>
        <begin position="235"/>
        <end position="303"/>
    </location>
</feature>
<evidence type="ECO:0000256" key="2">
    <source>
        <dbReference type="ARBA" id="ARBA00022448"/>
    </source>
</evidence>
<dbReference type="RefSeq" id="WP_114004710.1">
    <property type="nucleotide sequence ID" value="NZ_QGDC01000004.1"/>
</dbReference>
<organism evidence="9 10">
    <name type="scientific">Mucilaginibacter hurinus</name>
    <dbReference type="NCBI Taxonomy" id="2201324"/>
    <lineage>
        <taxon>Bacteria</taxon>
        <taxon>Pseudomonadati</taxon>
        <taxon>Bacteroidota</taxon>
        <taxon>Sphingobacteriia</taxon>
        <taxon>Sphingobacteriales</taxon>
        <taxon>Sphingobacteriaceae</taxon>
        <taxon>Mucilaginibacter</taxon>
    </lineage>
</organism>
<dbReference type="InterPro" id="IPR057601">
    <property type="entry name" value="Oar-like_b-barrel"/>
</dbReference>
<evidence type="ECO:0000259" key="8">
    <source>
        <dbReference type="Pfam" id="PF25183"/>
    </source>
</evidence>
<comment type="caution">
    <text evidence="9">The sequence shown here is derived from an EMBL/GenBank/DDBJ whole genome shotgun (WGS) entry which is preliminary data.</text>
</comment>
<evidence type="ECO:0000256" key="5">
    <source>
        <dbReference type="ARBA" id="ARBA00023136"/>
    </source>
</evidence>
<comment type="subcellular location">
    <subcellularLocation>
        <location evidence="1">Cell outer membrane</location>
        <topology evidence="1">Multi-pass membrane protein</topology>
    </subcellularLocation>
</comment>
<dbReference type="EMBL" id="QGDC01000004">
    <property type="protein sequence ID" value="RCH55087.1"/>
    <property type="molecule type" value="Genomic_DNA"/>
</dbReference>
<dbReference type="InterPro" id="IPR039426">
    <property type="entry name" value="TonB-dep_rcpt-like"/>
</dbReference>
<accession>A0A367GNN2</accession>
<feature type="signal peptide" evidence="7">
    <location>
        <begin position="1"/>
        <end position="19"/>
    </location>
</feature>
<dbReference type="Pfam" id="PF13620">
    <property type="entry name" value="CarboxypepD_reg"/>
    <property type="match status" value="1"/>
</dbReference>
<dbReference type="Gene3D" id="2.60.40.1120">
    <property type="entry name" value="Carboxypeptidase-like, regulatory domain"/>
    <property type="match status" value="1"/>
</dbReference>
<dbReference type="InterPro" id="IPR013784">
    <property type="entry name" value="Carb-bd-like_fold"/>
</dbReference>
<keyword evidence="7" id="KW-0732">Signal</keyword>
<dbReference type="InterPro" id="IPR037066">
    <property type="entry name" value="Plug_dom_sf"/>
</dbReference>
<keyword evidence="2" id="KW-0813">Transport</keyword>
<name>A0A367GNN2_9SPHI</name>
<dbReference type="Proteomes" id="UP000253209">
    <property type="component" value="Unassembled WGS sequence"/>
</dbReference>
<evidence type="ECO:0000313" key="9">
    <source>
        <dbReference type="EMBL" id="RCH55087.1"/>
    </source>
</evidence>
<evidence type="ECO:0000256" key="7">
    <source>
        <dbReference type="SAM" id="SignalP"/>
    </source>
</evidence>
<feature type="chain" id="PRO_5016679709" description="TonB-dependent transporter Oar-like beta-barrel domain-containing protein" evidence="7">
    <location>
        <begin position="20"/>
        <end position="1043"/>
    </location>
</feature>
<dbReference type="PANTHER" id="PTHR30069">
    <property type="entry name" value="TONB-DEPENDENT OUTER MEMBRANE RECEPTOR"/>
    <property type="match status" value="1"/>
</dbReference>
<dbReference type="PANTHER" id="PTHR30069:SF46">
    <property type="entry name" value="OAR PROTEIN"/>
    <property type="match status" value="1"/>
</dbReference>
<keyword evidence="10" id="KW-1185">Reference proteome</keyword>
<sequence length="1043" mass="114380">MKNRLLFILSFFFAINATAQVTTSSLTGTISDDSGGALAGATIKAKHQPSGTIYSSAANAAGRYTIPNMRVGGPYIIEVSFIGYAPLVVTDISIKLGELYPLDARLVQNNVNLNQINITGRKDIIMNSRHTGPSTSISRAQLEGLPTLSRSLQDFTRLTPQANGSSFMGASNRFNNITVDGAVNNDVFGLSQTGTPGGLAGTQPISLDAIQEIQVVLAPYDVSYGNFTGGGVNAITRSGNNEVHGSAYFFGKSQRLVGAGTLTNSRYPNFTDNQFGFRVGGPVVKNKLFFFINGELGRRDAPVAYNAGEAGAALSEEIAREITDFTLKKYGYDAGGYGGVNLQRQNNKVFIKLDWNITEKHQLALRHNYVSAFDEVLNRSGAYFSFGNNMYTIRNNQNVTVAELRSNFSDVFSNNLIIGYSVIRDRRQTAGELFPQIEIKNLNGVSSNSVFLGSDRSSVANVVNQDIFELTNNFKYFTGKHTFTIGTHNEFFRFDNVFVNNLNGRWDFASLADYCADKPERARATYSLTNVATPSARFNAVQLGFYVQDEFDAFQGFRLTLGLRADVPLISDKPAFNSRVTGSFPGVRTDRLPGGDVLWSPRVGFNYNITGDRAVQLRGGAGVFTGRVPFVWMANQFINNGMVLGTVDVRNNINGGNGLETDINKQKNVGGAVPTTEINAVDNNFRMPQVARFNLAADFKLPYGIIGTIEGIYSKTINNVSYRDINLKPSAASIDQTYSNGADTRPLYNISNKNKIDSSYTNVIYLENTNRGYTYSVTAQLQKTFDSGLNAVIAYTYGRSEDINSGISSTALSNWEYVQNVNGPNNLPLATSFYEVRHRIMASGGYKISYGRSKQFATGIALFYAGFSGTPYTYLYNGDLNGDGRFNNDLLFVPANSSQINLQDIVNSKTGAIIATAQQQWASLEKFIAEDPYLSKNKGRYAGRNEATTPWEHHVDIRITQDIGALVKGKKNALQLTLDVFNVGNLLNKNWGRSYFTASQAVSLISVTSSKGFNYSRTNSKGYDIADLASRWQGQLGIRYIFN</sequence>
<evidence type="ECO:0000313" key="10">
    <source>
        <dbReference type="Proteomes" id="UP000253209"/>
    </source>
</evidence>
<dbReference type="Gene3D" id="2.170.130.10">
    <property type="entry name" value="TonB-dependent receptor, plug domain"/>
    <property type="match status" value="1"/>
</dbReference>
<gene>
    <name evidence="9" type="ORF">DJ568_07805</name>
</gene>
<dbReference type="Pfam" id="PF25183">
    <property type="entry name" value="OMP_b-brl_4"/>
    <property type="match status" value="2"/>
</dbReference>
<dbReference type="GO" id="GO:0009279">
    <property type="term" value="C:cell outer membrane"/>
    <property type="evidence" value="ECO:0007669"/>
    <property type="project" value="UniProtKB-SubCell"/>
</dbReference>
<reference evidence="9 10" key="1">
    <citation type="submission" date="2018-05" db="EMBL/GenBank/DDBJ databases">
        <title>Mucilaginibacter hurinus sp. nov., isolated from briquette warehouse soil.</title>
        <authorList>
            <person name="Choi L."/>
        </authorList>
    </citation>
    <scope>NUCLEOTIDE SEQUENCE [LARGE SCALE GENOMIC DNA]</scope>
    <source>
        <strain evidence="9 10">ZR32</strain>
    </source>
</reference>
<dbReference type="GO" id="GO:0030246">
    <property type="term" value="F:carbohydrate binding"/>
    <property type="evidence" value="ECO:0007669"/>
    <property type="project" value="InterPro"/>
</dbReference>